<dbReference type="EMBL" id="JAXCGZ010006251">
    <property type="protein sequence ID" value="KAK7079939.1"/>
    <property type="molecule type" value="Genomic_DNA"/>
</dbReference>
<evidence type="ECO:0008006" key="3">
    <source>
        <dbReference type="Google" id="ProtNLM"/>
    </source>
</evidence>
<dbReference type="Gene3D" id="2.40.10.10">
    <property type="entry name" value="Trypsin-like serine proteases"/>
    <property type="match status" value="1"/>
</dbReference>
<organism evidence="1 2">
    <name type="scientific">Halocaridina rubra</name>
    <name type="common">Hawaiian red shrimp</name>
    <dbReference type="NCBI Taxonomy" id="373956"/>
    <lineage>
        <taxon>Eukaryota</taxon>
        <taxon>Metazoa</taxon>
        <taxon>Ecdysozoa</taxon>
        <taxon>Arthropoda</taxon>
        <taxon>Crustacea</taxon>
        <taxon>Multicrustacea</taxon>
        <taxon>Malacostraca</taxon>
        <taxon>Eumalacostraca</taxon>
        <taxon>Eucarida</taxon>
        <taxon>Decapoda</taxon>
        <taxon>Pleocyemata</taxon>
        <taxon>Caridea</taxon>
        <taxon>Atyoidea</taxon>
        <taxon>Atyidae</taxon>
        <taxon>Halocaridina</taxon>
    </lineage>
</organism>
<dbReference type="AlphaFoldDB" id="A0AAN8XKK8"/>
<keyword evidence="2" id="KW-1185">Reference proteome</keyword>
<dbReference type="InterPro" id="IPR009003">
    <property type="entry name" value="Peptidase_S1_PA"/>
</dbReference>
<sequence>MYRRPLMKDLYIFVGDNIYRKRDRTIKNALRVKRIYIPEDCYQQTPQRKNKGERATEGKKEYSIICPVLLELKSPINLTLSNGPRPVCLPVYETVDPKTERTSTVGWGSVKAKRQ</sequence>
<protein>
    <recommendedName>
        <fullName evidence="3">Peptidase S1 domain-containing protein</fullName>
    </recommendedName>
</protein>
<feature type="non-terminal residue" evidence="1">
    <location>
        <position position="115"/>
    </location>
</feature>
<evidence type="ECO:0000313" key="2">
    <source>
        <dbReference type="Proteomes" id="UP001381693"/>
    </source>
</evidence>
<proteinExistence type="predicted"/>
<dbReference type="SUPFAM" id="SSF50494">
    <property type="entry name" value="Trypsin-like serine proteases"/>
    <property type="match status" value="1"/>
</dbReference>
<dbReference type="InterPro" id="IPR043504">
    <property type="entry name" value="Peptidase_S1_PA_chymotrypsin"/>
</dbReference>
<comment type="caution">
    <text evidence="1">The sequence shown here is derived from an EMBL/GenBank/DDBJ whole genome shotgun (WGS) entry which is preliminary data.</text>
</comment>
<accession>A0AAN8XKK8</accession>
<evidence type="ECO:0000313" key="1">
    <source>
        <dbReference type="EMBL" id="KAK7079939.1"/>
    </source>
</evidence>
<gene>
    <name evidence="1" type="ORF">SK128_018996</name>
</gene>
<name>A0AAN8XKK8_HALRR</name>
<dbReference type="Proteomes" id="UP001381693">
    <property type="component" value="Unassembled WGS sequence"/>
</dbReference>
<reference evidence="1 2" key="1">
    <citation type="submission" date="2023-11" db="EMBL/GenBank/DDBJ databases">
        <title>Halocaridina rubra genome assembly.</title>
        <authorList>
            <person name="Smith C."/>
        </authorList>
    </citation>
    <scope>NUCLEOTIDE SEQUENCE [LARGE SCALE GENOMIC DNA]</scope>
    <source>
        <strain evidence="1">EP-1</strain>
        <tissue evidence="1">Whole</tissue>
    </source>
</reference>